<name>A0ABQ4WHV8_9ASTR</name>
<protein>
    <submittedName>
        <fullName evidence="1">Uncharacterized protein</fullName>
    </submittedName>
</protein>
<dbReference type="Proteomes" id="UP001151760">
    <property type="component" value="Unassembled WGS sequence"/>
</dbReference>
<reference evidence="1" key="2">
    <citation type="submission" date="2022-01" db="EMBL/GenBank/DDBJ databases">
        <authorList>
            <person name="Yamashiro T."/>
            <person name="Shiraishi A."/>
            <person name="Satake H."/>
            <person name="Nakayama K."/>
        </authorList>
    </citation>
    <scope>NUCLEOTIDE SEQUENCE</scope>
</reference>
<comment type="caution">
    <text evidence="1">The sequence shown here is derived from an EMBL/GenBank/DDBJ whole genome shotgun (WGS) entry which is preliminary data.</text>
</comment>
<organism evidence="1 2">
    <name type="scientific">Tanacetum coccineum</name>
    <dbReference type="NCBI Taxonomy" id="301880"/>
    <lineage>
        <taxon>Eukaryota</taxon>
        <taxon>Viridiplantae</taxon>
        <taxon>Streptophyta</taxon>
        <taxon>Embryophyta</taxon>
        <taxon>Tracheophyta</taxon>
        <taxon>Spermatophyta</taxon>
        <taxon>Magnoliopsida</taxon>
        <taxon>eudicotyledons</taxon>
        <taxon>Gunneridae</taxon>
        <taxon>Pentapetalae</taxon>
        <taxon>asterids</taxon>
        <taxon>campanulids</taxon>
        <taxon>Asterales</taxon>
        <taxon>Asteraceae</taxon>
        <taxon>Asteroideae</taxon>
        <taxon>Anthemideae</taxon>
        <taxon>Anthemidinae</taxon>
        <taxon>Tanacetum</taxon>
    </lineage>
</organism>
<keyword evidence="2" id="KW-1185">Reference proteome</keyword>
<dbReference type="EMBL" id="BQNB010008653">
    <property type="protein sequence ID" value="GJS52387.1"/>
    <property type="molecule type" value="Genomic_DNA"/>
</dbReference>
<proteinExistence type="predicted"/>
<gene>
    <name evidence="1" type="ORF">Tco_0625749</name>
</gene>
<evidence type="ECO:0000313" key="2">
    <source>
        <dbReference type="Proteomes" id="UP001151760"/>
    </source>
</evidence>
<evidence type="ECO:0000313" key="1">
    <source>
        <dbReference type="EMBL" id="GJS52387.1"/>
    </source>
</evidence>
<sequence>MFRSSPTANLPYGMFLTRLYQYVMETYPHLDNDTYDIVLKSLRPLLFRQTIDPDVDRGKACHSVSSTSAYHKLGSLSHQGDDDEASRASTLSPTTYLLILHHPLSTTKNTYASSSKQR</sequence>
<accession>A0ABQ4WHV8</accession>
<reference evidence="1" key="1">
    <citation type="journal article" date="2022" name="Int. J. Mol. Sci.">
        <title>Draft Genome of Tanacetum Coccineum: Genomic Comparison of Closely Related Tanacetum-Family Plants.</title>
        <authorList>
            <person name="Yamashiro T."/>
            <person name="Shiraishi A."/>
            <person name="Nakayama K."/>
            <person name="Satake H."/>
        </authorList>
    </citation>
    <scope>NUCLEOTIDE SEQUENCE</scope>
</reference>